<dbReference type="InterPro" id="IPR009000">
    <property type="entry name" value="Transl_B-barrel_sf"/>
</dbReference>
<evidence type="ECO:0000256" key="5">
    <source>
        <dbReference type="HAMAP-Rule" id="MF_00014"/>
    </source>
</evidence>
<keyword evidence="2 5" id="KW-0690">Ribosome biogenesis</keyword>
<evidence type="ECO:0000259" key="7">
    <source>
        <dbReference type="Pfam" id="PF05239"/>
    </source>
</evidence>
<dbReference type="GO" id="GO:0005840">
    <property type="term" value="C:ribosome"/>
    <property type="evidence" value="ECO:0007669"/>
    <property type="project" value="InterPro"/>
</dbReference>
<dbReference type="RefSeq" id="WP_068724481.1">
    <property type="nucleotide sequence ID" value="NZ_LSKU01000001.1"/>
</dbReference>
<dbReference type="GO" id="GO:0043022">
    <property type="term" value="F:ribosome binding"/>
    <property type="evidence" value="ECO:0007669"/>
    <property type="project" value="InterPro"/>
</dbReference>
<evidence type="ECO:0000256" key="2">
    <source>
        <dbReference type="ARBA" id="ARBA00022517"/>
    </source>
</evidence>
<comment type="caution">
    <text evidence="8">The sequence shown here is derived from an EMBL/GenBank/DDBJ whole genome shotgun (WGS) entry which is preliminary data.</text>
</comment>
<evidence type="ECO:0000256" key="4">
    <source>
        <dbReference type="ARBA" id="ARBA00023186"/>
    </source>
</evidence>
<dbReference type="PANTHER" id="PTHR33692">
    <property type="entry name" value="RIBOSOME MATURATION FACTOR RIMM"/>
    <property type="match status" value="1"/>
</dbReference>
<dbReference type="PANTHER" id="PTHR33692:SF1">
    <property type="entry name" value="RIBOSOME MATURATION FACTOR RIMM"/>
    <property type="match status" value="1"/>
</dbReference>
<dbReference type="Gene3D" id="2.30.30.240">
    <property type="entry name" value="PRC-barrel domain"/>
    <property type="match status" value="1"/>
</dbReference>
<dbReference type="InterPro" id="IPR036976">
    <property type="entry name" value="RimM_N_sf"/>
</dbReference>
<evidence type="ECO:0000256" key="1">
    <source>
        <dbReference type="ARBA" id="ARBA00022490"/>
    </source>
</evidence>
<dbReference type="Pfam" id="PF05239">
    <property type="entry name" value="PRC"/>
    <property type="match status" value="1"/>
</dbReference>
<proteinExistence type="inferred from homology"/>
<dbReference type="InterPro" id="IPR002676">
    <property type="entry name" value="RimM_N"/>
</dbReference>
<keyword evidence="4 5" id="KW-0143">Chaperone</keyword>
<dbReference type="STRING" id="1413211.U473_06380"/>
<dbReference type="InterPro" id="IPR011961">
    <property type="entry name" value="RimM"/>
</dbReference>
<organism evidence="8 9">
    <name type="scientific">Tepidibacillus decaturensis</name>
    <dbReference type="NCBI Taxonomy" id="1413211"/>
    <lineage>
        <taxon>Bacteria</taxon>
        <taxon>Bacillati</taxon>
        <taxon>Bacillota</taxon>
        <taxon>Bacilli</taxon>
        <taxon>Bacillales</taxon>
        <taxon>Bacillaceae</taxon>
        <taxon>Tepidibacillus</taxon>
    </lineage>
</organism>
<comment type="function">
    <text evidence="5">An accessory protein needed during the final step in the assembly of 30S ribosomal subunit, possibly for assembly of the head region. Essential for efficient processing of 16S rRNA. May be needed both before and after RbfA during the maturation of 16S rRNA. It has affinity for free ribosomal 30S subunits but not for 70S ribosomes.</text>
</comment>
<feature type="domain" description="RimM N-terminal" evidence="6">
    <location>
        <begin position="8"/>
        <end position="92"/>
    </location>
</feature>
<dbReference type="Pfam" id="PF01782">
    <property type="entry name" value="RimM"/>
    <property type="match status" value="1"/>
</dbReference>
<evidence type="ECO:0000259" key="6">
    <source>
        <dbReference type="Pfam" id="PF01782"/>
    </source>
</evidence>
<dbReference type="GO" id="GO:0005737">
    <property type="term" value="C:cytoplasm"/>
    <property type="evidence" value="ECO:0007669"/>
    <property type="project" value="UniProtKB-SubCell"/>
</dbReference>
<dbReference type="InterPro" id="IPR027275">
    <property type="entry name" value="PRC-brl_dom"/>
</dbReference>
<evidence type="ECO:0000313" key="8">
    <source>
        <dbReference type="EMBL" id="KXG43683.1"/>
    </source>
</evidence>
<dbReference type="SUPFAM" id="SSF50447">
    <property type="entry name" value="Translation proteins"/>
    <property type="match status" value="1"/>
</dbReference>
<keyword evidence="9" id="KW-1185">Reference proteome</keyword>
<dbReference type="InterPro" id="IPR011033">
    <property type="entry name" value="PRC_barrel-like_sf"/>
</dbReference>
<dbReference type="Gene3D" id="2.40.30.60">
    <property type="entry name" value="RimM"/>
    <property type="match status" value="1"/>
</dbReference>
<dbReference type="EMBL" id="LSKU01000001">
    <property type="protein sequence ID" value="KXG43683.1"/>
    <property type="molecule type" value="Genomic_DNA"/>
</dbReference>
<gene>
    <name evidence="5" type="primary">rimM</name>
    <name evidence="8" type="ORF">U473_06380</name>
</gene>
<comment type="subcellular location">
    <subcellularLocation>
        <location evidence="5">Cytoplasm</location>
    </subcellularLocation>
</comment>
<dbReference type="Proteomes" id="UP000070352">
    <property type="component" value="Unassembled WGS sequence"/>
</dbReference>
<evidence type="ECO:0000256" key="3">
    <source>
        <dbReference type="ARBA" id="ARBA00022552"/>
    </source>
</evidence>
<dbReference type="GO" id="GO:0042274">
    <property type="term" value="P:ribosomal small subunit biogenesis"/>
    <property type="evidence" value="ECO:0007669"/>
    <property type="project" value="UniProtKB-UniRule"/>
</dbReference>
<comment type="similarity">
    <text evidence="5">Belongs to the RimM family.</text>
</comment>
<comment type="domain">
    <text evidence="5">The PRC barrel domain binds ribosomal protein uS19.</text>
</comment>
<keyword evidence="3 5" id="KW-0698">rRNA processing</keyword>
<dbReference type="AlphaFoldDB" id="A0A135L4B1"/>
<accession>A0A135L4B1</accession>
<name>A0A135L4B1_9BACI</name>
<dbReference type="NCBIfam" id="TIGR02273">
    <property type="entry name" value="16S_RimM"/>
    <property type="match status" value="1"/>
</dbReference>
<reference evidence="8 9" key="1">
    <citation type="submission" date="2016-02" db="EMBL/GenBank/DDBJ databases">
        <title>Draft Genome for Tepidibacillus decaturensis nov. sp. Strain Z9, an Anaerobic, Moderately Thermophilic and Heterotrophic Bacterium from Deep Subsurface of the Illinois Basin, USA.</title>
        <authorList>
            <person name="Dong Y."/>
            <person name="Chang J.Y."/>
            <person name="Sanford R."/>
            <person name="Fouke B.W."/>
        </authorList>
    </citation>
    <scope>NUCLEOTIDE SEQUENCE [LARGE SCALE GENOMIC DNA]</scope>
    <source>
        <strain evidence="8 9">Z9</strain>
    </source>
</reference>
<sequence>MDTHFFKIGQIVNTFGIKGELKIYLHTDFPDERFKKGNQIFIGSENHPNQQSAKIQSAKPYKNLYLVKLEGYDNINQVEKYKGLYMWISKEQQHDLEEGEFYFHQIIGCKVYSTDGEEIGTVTEILSPGANDVWVVKDATSKKEILIPYVELIVKEVNVNEKKIIIEPIEGLLS</sequence>
<feature type="domain" description="PRC-barrel" evidence="7">
    <location>
        <begin position="98"/>
        <end position="173"/>
    </location>
</feature>
<comment type="subunit">
    <text evidence="5">Binds ribosomal protein uS19.</text>
</comment>
<dbReference type="OrthoDB" id="9810331at2"/>
<dbReference type="SUPFAM" id="SSF50346">
    <property type="entry name" value="PRC-barrel domain"/>
    <property type="match status" value="1"/>
</dbReference>
<evidence type="ECO:0000313" key="9">
    <source>
        <dbReference type="Proteomes" id="UP000070352"/>
    </source>
</evidence>
<dbReference type="GO" id="GO:0006364">
    <property type="term" value="P:rRNA processing"/>
    <property type="evidence" value="ECO:0007669"/>
    <property type="project" value="UniProtKB-UniRule"/>
</dbReference>
<dbReference type="HAMAP" id="MF_00014">
    <property type="entry name" value="Ribosome_mat_RimM"/>
    <property type="match status" value="1"/>
</dbReference>
<keyword evidence="1 5" id="KW-0963">Cytoplasm</keyword>
<protein>
    <recommendedName>
        <fullName evidence="5">Ribosome maturation factor RimM</fullName>
    </recommendedName>
</protein>